<evidence type="ECO:0000256" key="2">
    <source>
        <dbReference type="ARBA" id="ARBA00022801"/>
    </source>
</evidence>
<accession>A0AAD9GPQ3</accession>
<reference evidence="5" key="1">
    <citation type="submission" date="2023-08" db="EMBL/GenBank/DDBJ databases">
        <title>Reference Genome Resource for the Citrus Pathogen Phytophthora citrophthora.</title>
        <authorList>
            <person name="Moller H."/>
            <person name="Coetzee B."/>
            <person name="Rose L.J."/>
            <person name="Van Niekerk J.M."/>
        </authorList>
    </citation>
    <scope>NUCLEOTIDE SEQUENCE</scope>
    <source>
        <strain evidence="5">STE-U-9442</strain>
    </source>
</reference>
<dbReference type="Proteomes" id="UP001259832">
    <property type="component" value="Unassembled WGS sequence"/>
</dbReference>
<evidence type="ECO:0000259" key="4">
    <source>
        <dbReference type="Pfam" id="PF00561"/>
    </source>
</evidence>
<dbReference type="Gene3D" id="3.40.50.1820">
    <property type="entry name" value="alpha/beta hydrolase"/>
    <property type="match status" value="1"/>
</dbReference>
<keyword evidence="6" id="KW-1185">Reference proteome</keyword>
<sequence length="599" mass="65935">MQFYHVILLAAIATAPITAKSNKTFIQWKSCPLYTVTSETPASSGSGSAGAEYATYNAPLCYPGLCETPVGIDSTIEVFVKRYPATTGNPKTARNVWLLEGGPGTSTVPMESTAVDLQTKLGGSFNMYLMDHRGTGRSTRLSCSAETKLNSSLWGSDVEAPNVGKCAKELNSKYGDMASFSTTSAAKDVATFMGEHTNGEDTIVFGWSYGTMLGERLMHLDPPEVTGYVLDGVFTSMGARTSEFQYYTNSDTDFGEVADRFLAMCQKDKKIATRFKKKGLAGTIKHLITQFDKDPESPCAVITSTLYNSTDSTGSTSNATEAQPASFALRYALGMLLSDSEMRKLIPPVVYRLNRCADKALDILNRVIQVVQESMTTKVEDETYQSLLLYNVITYSEMWEMPSPSVETLKKRFTDVLMSDTGVYSSTELYCAYSKEKSRTCNQFQTGKYDADSVIYDRDEYWNKSAVIPTQASILLLSGMLDGRTTHKNAEFLLGALQGDNKELVAFEHVTIMSTPLIPGDPESPHCGMELLVSYIKNGGNLKKLDKSCVKKMPPFNMTITTEYLNGYLFTDEAYDGIYNASLYFEAYPMQSGEQSGDQ</sequence>
<comment type="similarity">
    <text evidence="1">Belongs to the peptidase S33 family.</text>
</comment>
<feature type="chain" id="PRO_5041997669" description="AB hydrolase-1 domain-containing protein" evidence="3">
    <location>
        <begin position="20"/>
        <end position="599"/>
    </location>
</feature>
<dbReference type="InterPro" id="IPR029058">
    <property type="entry name" value="AB_hydrolase_fold"/>
</dbReference>
<dbReference type="EMBL" id="JASMQC010000011">
    <property type="protein sequence ID" value="KAK1941806.1"/>
    <property type="molecule type" value="Genomic_DNA"/>
</dbReference>
<protein>
    <recommendedName>
        <fullName evidence="4">AB hydrolase-1 domain-containing protein</fullName>
    </recommendedName>
</protein>
<feature type="signal peptide" evidence="3">
    <location>
        <begin position="1"/>
        <end position="19"/>
    </location>
</feature>
<evidence type="ECO:0000256" key="1">
    <source>
        <dbReference type="ARBA" id="ARBA00010088"/>
    </source>
</evidence>
<gene>
    <name evidence="5" type="ORF">P3T76_006870</name>
</gene>
<keyword evidence="2" id="KW-0378">Hydrolase</keyword>
<organism evidence="5 6">
    <name type="scientific">Phytophthora citrophthora</name>
    <dbReference type="NCBI Taxonomy" id="4793"/>
    <lineage>
        <taxon>Eukaryota</taxon>
        <taxon>Sar</taxon>
        <taxon>Stramenopiles</taxon>
        <taxon>Oomycota</taxon>
        <taxon>Peronosporomycetes</taxon>
        <taxon>Peronosporales</taxon>
        <taxon>Peronosporaceae</taxon>
        <taxon>Phytophthora</taxon>
    </lineage>
</organism>
<comment type="caution">
    <text evidence="5">The sequence shown here is derived from an EMBL/GenBank/DDBJ whole genome shotgun (WGS) entry which is preliminary data.</text>
</comment>
<dbReference type="PANTHER" id="PTHR43248:SF3">
    <property type="entry name" value="AB HYDROLASE-1 DOMAIN-CONTAINING PROTEIN"/>
    <property type="match status" value="1"/>
</dbReference>
<dbReference type="PANTHER" id="PTHR43248">
    <property type="entry name" value="2-SUCCINYL-6-HYDROXY-2,4-CYCLOHEXADIENE-1-CARBOXYLATE SYNTHASE"/>
    <property type="match status" value="1"/>
</dbReference>
<dbReference type="AlphaFoldDB" id="A0AAD9GPQ3"/>
<dbReference type="InterPro" id="IPR000073">
    <property type="entry name" value="AB_hydrolase_1"/>
</dbReference>
<name>A0AAD9GPQ3_9STRA</name>
<dbReference type="Pfam" id="PF00561">
    <property type="entry name" value="Abhydrolase_1"/>
    <property type="match status" value="1"/>
</dbReference>
<dbReference type="GO" id="GO:0016787">
    <property type="term" value="F:hydrolase activity"/>
    <property type="evidence" value="ECO:0007669"/>
    <property type="project" value="UniProtKB-KW"/>
</dbReference>
<keyword evidence="3" id="KW-0732">Signal</keyword>
<evidence type="ECO:0000256" key="3">
    <source>
        <dbReference type="SAM" id="SignalP"/>
    </source>
</evidence>
<proteinExistence type="inferred from homology"/>
<evidence type="ECO:0000313" key="6">
    <source>
        <dbReference type="Proteomes" id="UP001259832"/>
    </source>
</evidence>
<feature type="domain" description="AB hydrolase-1" evidence="4">
    <location>
        <begin position="98"/>
        <end position="235"/>
    </location>
</feature>
<dbReference type="InterPro" id="IPR051601">
    <property type="entry name" value="Serine_prot/Carboxylest_S33"/>
</dbReference>
<dbReference type="SUPFAM" id="SSF53474">
    <property type="entry name" value="alpha/beta-Hydrolases"/>
    <property type="match status" value="1"/>
</dbReference>
<evidence type="ECO:0000313" key="5">
    <source>
        <dbReference type="EMBL" id="KAK1941806.1"/>
    </source>
</evidence>